<evidence type="ECO:0000259" key="10">
    <source>
        <dbReference type="PROSITE" id="PS50164"/>
    </source>
</evidence>
<proteinExistence type="inferred from homology"/>
<dbReference type="HAMAP" id="MF_03100">
    <property type="entry name" value="Endonuc_su_Slx1"/>
    <property type="match status" value="1"/>
</dbReference>
<dbReference type="Gene3D" id="3.30.40.10">
    <property type="entry name" value="Zinc/RING finger domain, C3HC4 (zinc finger)"/>
    <property type="match status" value="1"/>
</dbReference>
<keyword evidence="12" id="KW-1185">Reference proteome</keyword>
<gene>
    <name evidence="11" type="ORF">K444DRAFT_646951</name>
</gene>
<keyword evidence="6 8" id="KW-0234">DNA repair</keyword>
<dbReference type="InParanoid" id="A0A2J6SPU6"/>
<evidence type="ECO:0000313" key="11">
    <source>
        <dbReference type="EMBL" id="PMD52784.1"/>
    </source>
</evidence>
<dbReference type="PROSITE" id="PS50164">
    <property type="entry name" value="GIY_YIG"/>
    <property type="match status" value="1"/>
</dbReference>
<evidence type="ECO:0000256" key="4">
    <source>
        <dbReference type="ARBA" id="ARBA00022801"/>
    </source>
</evidence>
<evidence type="ECO:0000256" key="1">
    <source>
        <dbReference type="ARBA" id="ARBA00022722"/>
    </source>
</evidence>
<evidence type="ECO:0000313" key="12">
    <source>
        <dbReference type="Proteomes" id="UP000235371"/>
    </source>
</evidence>
<comment type="caution">
    <text evidence="8">Lacks conserved residue(s) required for the propagation of feature annotation.</text>
</comment>
<dbReference type="Pfam" id="PF21202">
    <property type="entry name" value="SLX1_C"/>
    <property type="match status" value="1"/>
</dbReference>
<organism evidence="11 12">
    <name type="scientific">Hyaloscypha bicolor E</name>
    <dbReference type="NCBI Taxonomy" id="1095630"/>
    <lineage>
        <taxon>Eukaryota</taxon>
        <taxon>Fungi</taxon>
        <taxon>Dikarya</taxon>
        <taxon>Ascomycota</taxon>
        <taxon>Pezizomycotina</taxon>
        <taxon>Leotiomycetes</taxon>
        <taxon>Helotiales</taxon>
        <taxon>Hyaloscyphaceae</taxon>
        <taxon>Hyaloscypha</taxon>
        <taxon>Hyaloscypha bicolor</taxon>
    </lineage>
</organism>
<dbReference type="InterPro" id="IPR050381">
    <property type="entry name" value="SLX1_endonuclease"/>
</dbReference>
<dbReference type="PANTHER" id="PTHR20208">
    <property type="entry name" value="STRUCTURE-SPECIFIC ENDONUCLEASE SUBUNIT SLX1"/>
    <property type="match status" value="1"/>
</dbReference>
<dbReference type="FunCoup" id="A0A2J6SPU6">
    <property type="interactions" value="399"/>
</dbReference>
<sequence length="408" mass="46225">MPIDRPIPPFYCCYLLRSTIRASSVYVGSTPHPVRRLRQHNGEAKGGAVRTSRPSLRPWEMACIVTGFPSHIAALQFEWAWQNPHITLHIPPESRIQHATQKRSGQPKRPRHSVTSLLSNLHLLLRVPSFSRWPLQLRFFSEDVYKAWLKWSKAAAEPIRDSIKIIQDFPPSDTASGNESDSPKRKKDVVFHGIAALKVDYFNEKPHVEKGKNIVDFEREGSCAICHSDLEHNAGIYTICSNHGCESVTHLTCLSQHFLEDEEDALVPVKGQCPTCKAEIRWIDVVKELTLRIRGQKEVEKLLKEKRVRKGKAVTASQATNIDDEDDDSDEDAREDEIDMLQEGNVGRMDADMSNTWHEIDATDDSDTDSIISNSSKAKQATSYRGIQPIALERVIEDTDWEDAEIID</sequence>
<keyword evidence="3 8" id="KW-0227">DNA damage</keyword>
<feature type="region of interest" description="Disordered" evidence="9">
    <location>
        <begin position="360"/>
        <end position="384"/>
    </location>
</feature>
<keyword evidence="7 8" id="KW-0539">Nucleus</keyword>
<comment type="similarity">
    <text evidence="8">Belongs to the SLX1 family.</text>
</comment>
<dbReference type="Pfam" id="PF01541">
    <property type="entry name" value="GIY-YIG"/>
    <property type="match status" value="1"/>
</dbReference>
<keyword evidence="5 8" id="KW-0233">DNA recombination</keyword>
<evidence type="ECO:0000256" key="3">
    <source>
        <dbReference type="ARBA" id="ARBA00022763"/>
    </source>
</evidence>
<dbReference type="RefSeq" id="XP_024729688.1">
    <property type="nucleotide sequence ID" value="XM_024885271.1"/>
</dbReference>
<evidence type="ECO:0000256" key="2">
    <source>
        <dbReference type="ARBA" id="ARBA00022759"/>
    </source>
</evidence>
<dbReference type="GO" id="GO:0033557">
    <property type="term" value="C:Slx1-Slx4 complex"/>
    <property type="evidence" value="ECO:0007669"/>
    <property type="project" value="UniProtKB-UniRule"/>
</dbReference>
<dbReference type="OrthoDB" id="24645at2759"/>
<dbReference type="Proteomes" id="UP000235371">
    <property type="component" value="Unassembled WGS sequence"/>
</dbReference>
<evidence type="ECO:0000256" key="5">
    <source>
        <dbReference type="ARBA" id="ARBA00023172"/>
    </source>
</evidence>
<dbReference type="InterPro" id="IPR048749">
    <property type="entry name" value="SLX1_C"/>
</dbReference>
<dbReference type="InterPro" id="IPR035901">
    <property type="entry name" value="GIY-YIG_endonuc_sf"/>
</dbReference>
<dbReference type="InterPro" id="IPR013083">
    <property type="entry name" value="Znf_RING/FYVE/PHD"/>
</dbReference>
<accession>A0A2J6SPU6</accession>
<dbReference type="FunFam" id="3.40.1440.10:FF:000006">
    <property type="entry name" value="Structure-specific endonuclease subunit SLX1"/>
    <property type="match status" value="1"/>
</dbReference>
<feature type="domain" description="GIY-YIG" evidence="10">
    <location>
        <begin position="9"/>
        <end position="91"/>
    </location>
</feature>
<dbReference type="Gene3D" id="3.40.1440.10">
    <property type="entry name" value="GIY-YIG endonuclease"/>
    <property type="match status" value="1"/>
</dbReference>
<dbReference type="GO" id="GO:0017108">
    <property type="term" value="F:5'-flap endonuclease activity"/>
    <property type="evidence" value="ECO:0007669"/>
    <property type="project" value="InterPro"/>
</dbReference>
<dbReference type="GeneID" id="36593348"/>
<dbReference type="EMBL" id="KZ613895">
    <property type="protein sequence ID" value="PMD52784.1"/>
    <property type="molecule type" value="Genomic_DNA"/>
</dbReference>
<protein>
    <recommendedName>
        <fullName evidence="10">GIY-YIG domain-containing protein</fullName>
    </recommendedName>
</protein>
<dbReference type="PANTHER" id="PTHR20208:SF10">
    <property type="entry name" value="STRUCTURE-SPECIFIC ENDONUCLEASE SUBUNIT SLX1"/>
    <property type="match status" value="1"/>
</dbReference>
<dbReference type="STRING" id="1095630.A0A2J6SPU6"/>
<dbReference type="AlphaFoldDB" id="A0A2J6SPU6"/>
<comment type="subunit">
    <text evidence="8">Forms a heterodimer with SLX4.</text>
</comment>
<evidence type="ECO:0000256" key="8">
    <source>
        <dbReference type="HAMAP-Rule" id="MF_03100"/>
    </source>
</evidence>
<comment type="function">
    <text evidence="8">Catalytic subunit of the SLX1-SLX4 structure-specific endonuclease that resolves DNA secondary structures generated during DNA repair and recombination. Has endonuclease activity towards branched DNA substrates, introducing single-strand cuts in duplex DNA close to junctions with ss-DNA.</text>
</comment>
<dbReference type="GO" id="GO:0008821">
    <property type="term" value="F:crossover junction DNA endonuclease activity"/>
    <property type="evidence" value="ECO:0007669"/>
    <property type="project" value="TreeGrafter"/>
</dbReference>
<evidence type="ECO:0000256" key="7">
    <source>
        <dbReference type="ARBA" id="ARBA00023242"/>
    </source>
</evidence>
<name>A0A2J6SPU6_9HELO</name>
<evidence type="ECO:0000256" key="6">
    <source>
        <dbReference type="ARBA" id="ARBA00023204"/>
    </source>
</evidence>
<keyword evidence="2 8" id="KW-0255">Endonuclease</keyword>
<feature type="region of interest" description="Disordered" evidence="9">
    <location>
        <begin position="92"/>
        <end position="112"/>
    </location>
</feature>
<feature type="compositionally biased region" description="Acidic residues" evidence="9">
    <location>
        <begin position="322"/>
        <end position="334"/>
    </location>
</feature>
<comment type="cofactor">
    <cofactor evidence="8">
        <name>a divalent metal cation</name>
        <dbReference type="ChEBI" id="CHEBI:60240"/>
    </cofactor>
</comment>
<dbReference type="CDD" id="cd10455">
    <property type="entry name" value="GIY-YIG_SLX1"/>
    <property type="match status" value="1"/>
</dbReference>
<evidence type="ECO:0000256" key="9">
    <source>
        <dbReference type="SAM" id="MobiDB-lite"/>
    </source>
</evidence>
<feature type="region of interest" description="Disordered" evidence="9">
    <location>
        <begin position="314"/>
        <end position="334"/>
    </location>
</feature>
<dbReference type="GO" id="GO:0000724">
    <property type="term" value="P:double-strand break repair via homologous recombination"/>
    <property type="evidence" value="ECO:0007669"/>
    <property type="project" value="TreeGrafter"/>
</dbReference>
<reference evidence="11 12" key="1">
    <citation type="submission" date="2016-04" db="EMBL/GenBank/DDBJ databases">
        <title>A degradative enzymes factory behind the ericoid mycorrhizal symbiosis.</title>
        <authorList>
            <consortium name="DOE Joint Genome Institute"/>
            <person name="Martino E."/>
            <person name="Morin E."/>
            <person name="Grelet G."/>
            <person name="Kuo A."/>
            <person name="Kohler A."/>
            <person name="Daghino S."/>
            <person name="Barry K."/>
            <person name="Choi C."/>
            <person name="Cichocki N."/>
            <person name="Clum A."/>
            <person name="Copeland A."/>
            <person name="Hainaut M."/>
            <person name="Haridas S."/>
            <person name="Labutti K."/>
            <person name="Lindquist E."/>
            <person name="Lipzen A."/>
            <person name="Khouja H.-R."/>
            <person name="Murat C."/>
            <person name="Ohm R."/>
            <person name="Olson A."/>
            <person name="Spatafora J."/>
            <person name="Veneault-Fourrey C."/>
            <person name="Henrissat B."/>
            <person name="Grigoriev I."/>
            <person name="Martin F."/>
            <person name="Perotto S."/>
        </authorList>
    </citation>
    <scope>NUCLEOTIDE SEQUENCE [LARGE SCALE GENOMIC DNA]</scope>
    <source>
        <strain evidence="11 12">E</strain>
    </source>
</reference>
<keyword evidence="1 8" id="KW-0540">Nuclease</keyword>
<comment type="subcellular location">
    <subcellularLocation>
        <location evidence="8">Nucleus</location>
    </subcellularLocation>
</comment>
<keyword evidence="4 8" id="KW-0378">Hydrolase</keyword>
<dbReference type="InterPro" id="IPR027520">
    <property type="entry name" value="Slx1"/>
</dbReference>
<dbReference type="InterPro" id="IPR000305">
    <property type="entry name" value="GIY-YIG_endonuc"/>
</dbReference>